<dbReference type="Proteomes" id="UP000517252">
    <property type="component" value="Unassembled WGS sequence"/>
</dbReference>
<name>A0A6V8QVQ9_TRIAP</name>
<gene>
    <name evidence="2" type="ORF">TASIC1_0006006600</name>
</gene>
<evidence type="ECO:0000313" key="3">
    <source>
        <dbReference type="Proteomes" id="UP000517252"/>
    </source>
</evidence>
<dbReference type="GO" id="GO:0016787">
    <property type="term" value="F:hydrolase activity"/>
    <property type="evidence" value="ECO:0007669"/>
    <property type="project" value="UniProtKB-KW"/>
</dbReference>
<dbReference type="InterPro" id="IPR002925">
    <property type="entry name" value="Dienelactn_hydro"/>
</dbReference>
<evidence type="ECO:0000259" key="1">
    <source>
        <dbReference type="Pfam" id="PF01738"/>
    </source>
</evidence>
<protein>
    <submittedName>
        <fullName evidence="2">Hydrolase tropI</fullName>
    </submittedName>
</protein>
<dbReference type="PANTHER" id="PTHR17630">
    <property type="entry name" value="DIENELACTONE HYDROLASE"/>
    <property type="match status" value="1"/>
</dbReference>
<feature type="domain" description="Dienelactone hydrolase" evidence="1">
    <location>
        <begin position="31"/>
        <end position="249"/>
    </location>
</feature>
<reference evidence="2 3" key="1">
    <citation type="submission" date="2020-07" db="EMBL/GenBank/DDBJ databases">
        <title>Trichoderma asperellum IC-1 whole genome shotgun sequence.</title>
        <authorList>
            <person name="Kanamasa S."/>
            <person name="Takahashi H."/>
        </authorList>
    </citation>
    <scope>NUCLEOTIDE SEQUENCE [LARGE SCALE GENOMIC DNA]</scope>
    <source>
        <strain evidence="2 3">IC-1</strain>
    </source>
</reference>
<comment type="caution">
    <text evidence="2">The sequence shown here is derived from an EMBL/GenBank/DDBJ whole genome shotgun (WGS) entry which is preliminary data.</text>
</comment>
<dbReference type="OrthoDB" id="17560at2759"/>
<accession>A0A6V8QVQ9</accession>
<dbReference type="Gene3D" id="3.40.50.1820">
    <property type="entry name" value="alpha/beta hydrolase"/>
    <property type="match status" value="1"/>
</dbReference>
<dbReference type="Pfam" id="PF01738">
    <property type="entry name" value="DLH"/>
    <property type="match status" value="1"/>
</dbReference>
<sequence>MASHPPGKCCVVGTLHEGETTGKLIKVDGTIDAYLATPPADKARDGQGILFVPDVIGIWQNSKLLADNYAAQGYTVLMPDIFNGDALSLNRPGDFDFVKWITEGSDGKNPHTPPAVDPIIVKSIKALRDLGIKKIGAVGYCFGAKFVVRHYKSGIDAGFVAHPTNVEEDELAAITGPLSIAAAQTDPIFPTEKRHKSEEILIKTGQPFQINLYSGVSHGFAVRCDTSVKIEKFSKEQAFFQAVTWFGEHL</sequence>
<dbReference type="SUPFAM" id="SSF53474">
    <property type="entry name" value="alpha/beta-Hydrolases"/>
    <property type="match status" value="1"/>
</dbReference>
<dbReference type="AlphaFoldDB" id="A0A6V8QVQ9"/>
<dbReference type="PANTHER" id="PTHR17630:SF44">
    <property type="entry name" value="PROTEIN AIM2"/>
    <property type="match status" value="1"/>
</dbReference>
<dbReference type="EMBL" id="BLZH01000006">
    <property type="protein sequence ID" value="GFP55896.1"/>
    <property type="molecule type" value="Genomic_DNA"/>
</dbReference>
<organism evidence="2 3">
    <name type="scientific">Trichoderma asperellum</name>
    <name type="common">Filamentous fungus</name>
    <dbReference type="NCBI Taxonomy" id="101201"/>
    <lineage>
        <taxon>Eukaryota</taxon>
        <taxon>Fungi</taxon>
        <taxon>Dikarya</taxon>
        <taxon>Ascomycota</taxon>
        <taxon>Pezizomycotina</taxon>
        <taxon>Sordariomycetes</taxon>
        <taxon>Hypocreomycetidae</taxon>
        <taxon>Hypocreales</taxon>
        <taxon>Hypocreaceae</taxon>
        <taxon>Trichoderma</taxon>
    </lineage>
</organism>
<proteinExistence type="predicted"/>
<dbReference type="InterPro" id="IPR029058">
    <property type="entry name" value="AB_hydrolase_fold"/>
</dbReference>
<keyword evidence="2" id="KW-0378">Hydrolase</keyword>
<evidence type="ECO:0000313" key="2">
    <source>
        <dbReference type="EMBL" id="GFP55896.1"/>
    </source>
</evidence>